<dbReference type="GO" id="GO:0005576">
    <property type="term" value="C:extracellular region"/>
    <property type="evidence" value="ECO:0007669"/>
    <property type="project" value="InterPro"/>
</dbReference>
<sequence>IILEERMETTKKLLGLWILILQNVLHSHVESANPCAKTSAGTVLDDPLYPQCGFLLCVYHFPYVYRCAPGTYWNSQSKQCLLDTHQLCYNMDTEVSSKFMDRVPTSVYKEPPASSKKTHIVDYSPGDRISLTHLEDGNTLKEDGASKWGSVDSNGNKATQGEEPSDVVYLGHNGIFVNRNDPILKQPESVKEHNDNQNQKIYRKEDDLYWAGGATGNDVKDQKKYKDPPQNKFGVKDVIKRLYKTVTTPSKKEDETYLKGNDVKENNGIDSQASEQVSEYRAVDGDIVWHIVPTQNTFFGKRDPTFKYEAPTLRVQEKATVKNKNGRISKHRPEEDPQWDDARKENILEDPNNNQMWQSQGNQVWQTPSNQVWQSGQGSQTMMNQPTQTNQVWQQQPSNQVWQQQPSNQVLQQQPSNQVWQQQPRNQVWQQQPSNQVWQQQPSNQVWQQQPSNQVWQQQPSNQVWQQQPSNQVWQQQPSIEVWQQQPSNQAWQQTSNQAWQQTSNQAWQQQNPQTQASTQQIQTQVIQCSQPNDIGKLFPDATNRCRFLNCEWPHLQKITIMECAPGTAYDDTTMSCDIHDPGC</sequence>
<dbReference type="EMBL" id="CAIIXF020000007">
    <property type="protein sequence ID" value="CAH1790004.1"/>
    <property type="molecule type" value="Genomic_DNA"/>
</dbReference>
<feature type="region of interest" description="Disordered" evidence="6">
    <location>
        <begin position="253"/>
        <end position="275"/>
    </location>
</feature>
<dbReference type="SUPFAM" id="SSF57625">
    <property type="entry name" value="Invertebrate chitin-binding proteins"/>
    <property type="match status" value="2"/>
</dbReference>
<dbReference type="AlphaFoldDB" id="A0A8S4P6X6"/>
<feature type="region of interest" description="Disordered" evidence="6">
    <location>
        <begin position="141"/>
        <end position="164"/>
    </location>
</feature>
<feature type="compositionally biased region" description="Basic and acidic residues" evidence="6">
    <location>
        <begin position="253"/>
        <end position="267"/>
    </location>
</feature>
<accession>A0A8S4P6X6</accession>
<evidence type="ECO:0000256" key="5">
    <source>
        <dbReference type="ARBA" id="ARBA00023180"/>
    </source>
</evidence>
<evidence type="ECO:0000256" key="4">
    <source>
        <dbReference type="ARBA" id="ARBA00023157"/>
    </source>
</evidence>
<keyword evidence="2 7" id="KW-0732">Signal</keyword>
<proteinExistence type="predicted"/>
<dbReference type="SMART" id="SM00494">
    <property type="entry name" value="ChtBD2"/>
    <property type="match status" value="2"/>
</dbReference>
<dbReference type="Proteomes" id="UP000749559">
    <property type="component" value="Unassembled WGS sequence"/>
</dbReference>
<feature type="signal peptide" evidence="7">
    <location>
        <begin position="1"/>
        <end position="31"/>
    </location>
</feature>
<evidence type="ECO:0000256" key="3">
    <source>
        <dbReference type="ARBA" id="ARBA00022737"/>
    </source>
</evidence>
<organism evidence="9 10">
    <name type="scientific">Owenia fusiformis</name>
    <name type="common">Polychaete worm</name>
    <dbReference type="NCBI Taxonomy" id="6347"/>
    <lineage>
        <taxon>Eukaryota</taxon>
        <taxon>Metazoa</taxon>
        <taxon>Spiralia</taxon>
        <taxon>Lophotrochozoa</taxon>
        <taxon>Annelida</taxon>
        <taxon>Polychaeta</taxon>
        <taxon>Sedentaria</taxon>
        <taxon>Canalipalpata</taxon>
        <taxon>Sabellida</taxon>
        <taxon>Oweniida</taxon>
        <taxon>Oweniidae</taxon>
        <taxon>Owenia</taxon>
    </lineage>
</organism>
<keyword evidence="3" id="KW-0677">Repeat</keyword>
<dbReference type="InterPro" id="IPR036508">
    <property type="entry name" value="Chitin-bd_dom_sf"/>
</dbReference>
<dbReference type="PANTHER" id="PTHR23301">
    <property type="entry name" value="CHITIN BINDING PERITROPHIN-A"/>
    <property type="match status" value="1"/>
</dbReference>
<keyword evidence="5" id="KW-0325">Glycoprotein</keyword>
<protein>
    <recommendedName>
        <fullName evidence="8">Chitin-binding type-2 domain-containing protein</fullName>
    </recommendedName>
</protein>
<evidence type="ECO:0000256" key="2">
    <source>
        <dbReference type="ARBA" id="ARBA00022729"/>
    </source>
</evidence>
<dbReference type="GO" id="GO:0008061">
    <property type="term" value="F:chitin binding"/>
    <property type="evidence" value="ECO:0007669"/>
    <property type="project" value="UniProtKB-KW"/>
</dbReference>
<evidence type="ECO:0000256" key="6">
    <source>
        <dbReference type="SAM" id="MobiDB-lite"/>
    </source>
</evidence>
<feature type="domain" description="Chitin-binding type-2" evidence="8">
    <location>
        <begin position="32"/>
        <end position="90"/>
    </location>
</feature>
<comment type="caution">
    <text evidence="9">The sequence shown here is derived from an EMBL/GenBank/DDBJ whole genome shotgun (WGS) entry which is preliminary data.</text>
</comment>
<keyword evidence="1" id="KW-0147">Chitin-binding</keyword>
<evidence type="ECO:0000256" key="1">
    <source>
        <dbReference type="ARBA" id="ARBA00022669"/>
    </source>
</evidence>
<evidence type="ECO:0000313" key="10">
    <source>
        <dbReference type="Proteomes" id="UP000749559"/>
    </source>
</evidence>
<feature type="compositionally biased region" description="Basic and acidic residues" evidence="6">
    <location>
        <begin position="331"/>
        <end position="347"/>
    </location>
</feature>
<evidence type="ECO:0000256" key="7">
    <source>
        <dbReference type="SAM" id="SignalP"/>
    </source>
</evidence>
<keyword evidence="4" id="KW-1015">Disulfide bond</keyword>
<dbReference type="PANTHER" id="PTHR23301:SF0">
    <property type="entry name" value="CHITIN-BINDING TYPE-2 DOMAIN-CONTAINING PROTEIN-RELATED"/>
    <property type="match status" value="1"/>
</dbReference>
<evidence type="ECO:0000259" key="8">
    <source>
        <dbReference type="PROSITE" id="PS50940"/>
    </source>
</evidence>
<dbReference type="InterPro" id="IPR051940">
    <property type="entry name" value="Chitin_bind-dev_reg"/>
</dbReference>
<feature type="compositionally biased region" description="Low complexity" evidence="6">
    <location>
        <begin position="380"/>
        <end position="444"/>
    </location>
</feature>
<feature type="region of interest" description="Disordered" evidence="6">
    <location>
        <begin position="186"/>
        <end position="205"/>
    </location>
</feature>
<feature type="region of interest" description="Disordered" evidence="6">
    <location>
        <begin position="484"/>
        <end position="506"/>
    </location>
</feature>
<name>A0A8S4P6X6_OWEFU</name>
<dbReference type="InterPro" id="IPR002557">
    <property type="entry name" value="Chitin-bd_dom"/>
</dbReference>
<feature type="region of interest" description="Disordered" evidence="6">
    <location>
        <begin position="317"/>
        <end position="444"/>
    </location>
</feature>
<feature type="non-terminal residue" evidence="9">
    <location>
        <position position="1"/>
    </location>
</feature>
<evidence type="ECO:0000313" key="9">
    <source>
        <dbReference type="EMBL" id="CAH1790004.1"/>
    </source>
</evidence>
<keyword evidence="10" id="KW-1185">Reference proteome</keyword>
<gene>
    <name evidence="9" type="ORF">OFUS_LOCUS15273</name>
</gene>
<feature type="compositionally biased region" description="Polar residues" evidence="6">
    <location>
        <begin position="351"/>
        <end position="379"/>
    </location>
</feature>
<feature type="chain" id="PRO_5035803946" description="Chitin-binding type-2 domain-containing protein" evidence="7">
    <location>
        <begin position="32"/>
        <end position="584"/>
    </location>
</feature>
<dbReference type="PROSITE" id="PS50940">
    <property type="entry name" value="CHIT_BIND_II"/>
    <property type="match status" value="1"/>
</dbReference>
<reference evidence="9" key="1">
    <citation type="submission" date="2022-03" db="EMBL/GenBank/DDBJ databases">
        <authorList>
            <person name="Martin C."/>
        </authorList>
    </citation>
    <scope>NUCLEOTIDE SEQUENCE</scope>
</reference>